<dbReference type="InterPro" id="IPR000873">
    <property type="entry name" value="AMP-dep_synth/lig_dom"/>
</dbReference>
<protein>
    <submittedName>
        <fullName evidence="6">AMP-binding protein</fullName>
    </submittedName>
</protein>
<evidence type="ECO:0000256" key="2">
    <source>
        <dbReference type="ARBA" id="ARBA00022598"/>
    </source>
</evidence>
<evidence type="ECO:0000259" key="4">
    <source>
        <dbReference type="Pfam" id="PF00501"/>
    </source>
</evidence>
<keyword evidence="7" id="KW-1185">Reference proteome</keyword>
<sequence length="526" mass="57266">MNTPSFVPHLVLERLVAEQPDHVLVEFTDDRAYTARELHERAQDVAAGLQRAGLEPGDRVALVIGNRVDILAWWLGIAAAGMVSVPLNTAMRGSVLEHMLRLSGPRIVVAEAEFLADVRAVTRSIDDGPAVLEVSPADREDATGRFLAGVGAPTPRSVLASSLSSIMFTSGTTGPSKGVMWTHRMAMGKAESAMAVMGHRSDDILFTCLPLFHANGLCTSFLPALLVRARLVVAPRFSASGFWPAIKESGATVTNMLGSIGALLWKRPPGPQDRDHCLRKALVIPPPVGHHSEFEERFGLVSTQLYGSTDVGVPLGIPDGEANHEACGKALPGWECRIVDDLDMEVADGQPGELVVRPLVPFTSQLGYYGHPEATVEAWRNLWFHTGDVMRRDGDGWFYFMDRAKDAMRRSGENISSYEVEQVVLSHPAVEDVAAYGVASELAEDEVMVSVVRREDRLDVAPEEILAWARERLPYFAVPRYLQFLDALPRTPTAKVKKADLRAEGVTPATYDAGSTSRSAQRSANS</sequence>
<dbReference type="InterPro" id="IPR042099">
    <property type="entry name" value="ANL_N_sf"/>
</dbReference>
<feature type="compositionally biased region" description="Polar residues" evidence="3">
    <location>
        <begin position="513"/>
        <end position="526"/>
    </location>
</feature>
<accession>A0ABW3VX92</accession>
<reference evidence="7" key="1">
    <citation type="journal article" date="2019" name="Int. J. Syst. Evol. Microbiol.">
        <title>The Global Catalogue of Microorganisms (GCM) 10K type strain sequencing project: providing services to taxonomists for standard genome sequencing and annotation.</title>
        <authorList>
            <consortium name="The Broad Institute Genomics Platform"/>
            <consortium name="The Broad Institute Genome Sequencing Center for Infectious Disease"/>
            <person name="Wu L."/>
            <person name="Ma J."/>
        </authorList>
    </citation>
    <scope>NUCLEOTIDE SEQUENCE [LARGE SCALE GENOMIC DNA]</scope>
    <source>
        <strain evidence="7">CCUG 52478</strain>
    </source>
</reference>
<dbReference type="Gene3D" id="3.30.300.30">
    <property type="match status" value="1"/>
</dbReference>
<dbReference type="Proteomes" id="UP001597229">
    <property type="component" value="Unassembled WGS sequence"/>
</dbReference>
<dbReference type="Pfam" id="PF00501">
    <property type="entry name" value="AMP-binding"/>
    <property type="match status" value="1"/>
</dbReference>
<evidence type="ECO:0000313" key="7">
    <source>
        <dbReference type="Proteomes" id="UP001597229"/>
    </source>
</evidence>
<dbReference type="SUPFAM" id="SSF56801">
    <property type="entry name" value="Acetyl-CoA synthetase-like"/>
    <property type="match status" value="1"/>
</dbReference>
<dbReference type="PROSITE" id="PS00455">
    <property type="entry name" value="AMP_BINDING"/>
    <property type="match status" value="1"/>
</dbReference>
<dbReference type="PANTHER" id="PTHR43201:SF5">
    <property type="entry name" value="MEDIUM-CHAIN ACYL-COA LIGASE ACSF2, MITOCHONDRIAL"/>
    <property type="match status" value="1"/>
</dbReference>
<dbReference type="Pfam" id="PF13193">
    <property type="entry name" value="AMP-binding_C"/>
    <property type="match status" value="1"/>
</dbReference>
<evidence type="ECO:0000313" key="6">
    <source>
        <dbReference type="EMBL" id="MFD1246803.1"/>
    </source>
</evidence>
<evidence type="ECO:0000256" key="1">
    <source>
        <dbReference type="ARBA" id="ARBA00006432"/>
    </source>
</evidence>
<dbReference type="InterPro" id="IPR020845">
    <property type="entry name" value="AMP-binding_CS"/>
</dbReference>
<dbReference type="InterPro" id="IPR025110">
    <property type="entry name" value="AMP-bd_C"/>
</dbReference>
<feature type="region of interest" description="Disordered" evidence="3">
    <location>
        <begin position="505"/>
        <end position="526"/>
    </location>
</feature>
<dbReference type="InterPro" id="IPR045851">
    <property type="entry name" value="AMP-bd_C_sf"/>
</dbReference>
<organism evidence="6 7">
    <name type="scientific">Nocardioides ginsengisoli</name>
    <dbReference type="NCBI Taxonomy" id="363868"/>
    <lineage>
        <taxon>Bacteria</taxon>
        <taxon>Bacillati</taxon>
        <taxon>Actinomycetota</taxon>
        <taxon>Actinomycetes</taxon>
        <taxon>Propionibacteriales</taxon>
        <taxon>Nocardioidaceae</taxon>
        <taxon>Nocardioides</taxon>
    </lineage>
</organism>
<feature type="domain" description="AMP-binding enzyme C-terminal" evidence="5">
    <location>
        <begin position="419"/>
        <end position="495"/>
    </location>
</feature>
<keyword evidence="2" id="KW-0436">Ligase</keyword>
<evidence type="ECO:0000256" key="3">
    <source>
        <dbReference type="SAM" id="MobiDB-lite"/>
    </source>
</evidence>
<dbReference type="Gene3D" id="3.40.50.12780">
    <property type="entry name" value="N-terminal domain of ligase-like"/>
    <property type="match status" value="1"/>
</dbReference>
<dbReference type="RefSeq" id="WP_367917719.1">
    <property type="nucleotide sequence ID" value="NZ_BAABAC010000005.1"/>
</dbReference>
<name>A0ABW3VX92_9ACTN</name>
<feature type="domain" description="AMP-dependent synthetase/ligase" evidence="4">
    <location>
        <begin position="13"/>
        <end position="357"/>
    </location>
</feature>
<dbReference type="PANTHER" id="PTHR43201">
    <property type="entry name" value="ACYL-COA SYNTHETASE"/>
    <property type="match status" value="1"/>
</dbReference>
<proteinExistence type="inferred from homology"/>
<comment type="caution">
    <text evidence="6">The sequence shown here is derived from an EMBL/GenBank/DDBJ whole genome shotgun (WGS) entry which is preliminary data.</text>
</comment>
<gene>
    <name evidence="6" type="ORF">ACFQ3F_03280</name>
</gene>
<evidence type="ECO:0000259" key="5">
    <source>
        <dbReference type="Pfam" id="PF13193"/>
    </source>
</evidence>
<dbReference type="EMBL" id="JBHTLX010000005">
    <property type="protein sequence ID" value="MFD1246803.1"/>
    <property type="molecule type" value="Genomic_DNA"/>
</dbReference>
<comment type="similarity">
    <text evidence="1">Belongs to the ATP-dependent AMP-binding enzyme family.</text>
</comment>